<dbReference type="AlphaFoldDB" id="A0A0A2UTT4"/>
<accession>A0A0A2UTT4</accession>
<reference evidence="1 2" key="1">
    <citation type="submission" date="2013-08" db="EMBL/GenBank/DDBJ databases">
        <title>Genome of Pontibacillus chungwhensis.</title>
        <authorList>
            <person name="Wang Q."/>
            <person name="Wang G."/>
        </authorList>
    </citation>
    <scope>NUCLEOTIDE SEQUENCE [LARGE SCALE GENOMIC DNA]</scope>
    <source>
        <strain evidence="1 2">BH030062</strain>
    </source>
</reference>
<proteinExistence type="predicted"/>
<dbReference type="Proteomes" id="UP000030153">
    <property type="component" value="Unassembled WGS sequence"/>
</dbReference>
<dbReference type="STRING" id="1385513.N780_08620"/>
<dbReference type="RefSeq" id="WP_036783663.1">
    <property type="nucleotide sequence ID" value="NZ_AVBG01000007.1"/>
</dbReference>
<dbReference type="OrthoDB" id="1424975at2"/>
<protein>
    <submittedName>
        <fullName evidence="1">Uncharacterized protein</fullName>
    </submittedName>
</protein>
<name>A0A0A2UTT4_9BACI</name>
<organism evidence="1 2">
    <name type="scientific">Pontibacillus chungwhensis BH030062</name>
    <dbReference type="NCBI Taxonomy" id="1385513"/>
    <lineage>
        <taxon>Bacteria</taxon>
        <taxon>Bacillati</taxon>
        <taxon>Bacillota</taxon>
        <taxon>Bacilli</taxon>
        <taxon>Bacillales</taxon>
        <taxon>Bacillaceae</taxon>
        <taxon>Pontibacillus</taxon>
    </lineage>
</organism>
<dbReference type="EMBL" id="AVBG01000007">
    <property type="protein sequence ID" value="KGP91319.1"/>
    <property type="molecule type" value="Genomic_DNA"/>
</dbReference>
<evidence type="ECO:0000313" key="1">
    <source>
        <dbReference type="EMBL" id="KGP91319.1"/>
    </source>
</evidence>
<keyword evidence="2" id="KW-1185">Reference proteome</keyword>
<evidence type="ECO:0000313" key="2">
    <source>
        <dbReference type="Proteomes" id="UP000030153"/>
    </source>
</evidence>
<sequence>MRVISFISQLSLTNVGKSGTNDYYLYFPKRGDEVINAFFTKNHAEEFDVTDKETGDKYSMKVTFPRSGAECRIVKEFAEYVRNKALDAGDEVILEKRFMDGEEPQYFMDYIKYDQRMILRYHNKTNAYYTWHPERFERFLSNESSIQIKDNNVFVAIDINYKEDVFLRSGSTKKTPVYQFEGIEHFYEDRPLKVIILEREEDGTFRMAKPYDWKFHEIDTET</sequence>
<gene>
    <name evidence="1" type="ORF">N780_08620</name>
</gene>
<comment type="caution">
    <text evidence="1">The sequence shown here is derived from an EMBL/GenBank/DDBJ whole genome shotgun (WGS) entry which is preliminary data.</text>
</comment>